<dbReference type="InterPro" id="IPR024423">
    <property type="entry name" value="DUF3050"/>
</dbReference>
<dbReference type="EMBL" id="CAJFCW020000005">
    <property type="protein sequence ID" value="CAG9120133.1"/>
    <property type="molecule type" value="Genomic_DNA"/>
</dbReference>
<gene>
    <name evidence="1" type="ORF">BOKJ2_LOCUS11222</name>
</gene>
<evidence type="ECO:0000313" key="2">
    <source>
        <dbReference type="Proteomes" id="UP000614601"/>
    </source>
</evidence>
<name>A0A811LCC7_9BILA</name>
<dbReference type="Proteomes" id="UP000783686">
    <property type="component" value="Unassembled WGS sequence"/>
</dbReference>
<proteinExistence type="predicted"/>
<keyword evidence="2" id="KW-1185">Reference proteome</keyword>
<dbReference type="EMBL" id="CAJFDH010000005">
    <property type="protein sequence ID" value="CAD5224725.1"/>
    <property type="molecule type" value="Genomic_DNA"/>
</dbReference>
<sequence length="307" mass="34487">MANLVAKIETEVFGLPSSTSSISSQEQNGHAELASEVANCKRIQAIEEKLSPLKERLRSHPLYHMIDNLDELRYFMQNHVFAVWDFMSLLKALQHDLTCTTVPWVAKGSRTARRLINEIVLGEESDELGDGFISHCEFYQQSMYAAGADDTSLTTFIDELQKAGNIDPSTLETAFRKAGAPKPAAEFVTKTFNYIRTHKVHVIASAFTFGREDLIPIMFQSFLDEMNRQAKGALDMFVLYLERHIEVDGDDHGPMACKMVMELCGEDDQLWAEAEEAAVSALAGRAELWDGIAEELRKIKETQTTMN</sequence>
<evidence type="ECO:0000313" key="1">
    <source>
        <dbReference type="EMBL" id="CAD5224725.1"/>
    </source>
</evidence>
<dbReference type="Proteomes" id="UP000614601">
    <property type="component" value="Unassembled WGS sequence"/>
</dbReference>
<accession>A0A811LCC7</accession>
<comment type="caution">
    <text evidence="1">The sequence shown here is derived from an EMBL/GenBank/DDBJ whole genome shotgun (WGS) entry which is preliminary data.</text>
</comment>
<dbReference type="SUPFAM" id="SSF48613">
    <property type="entry name" value="Heme oxygenase-like"/>
    <property type="match status" value="1"/>
</dbReference>
<dbReference type="Gene3D" id="1.20.910.10">
    <property type="entry name" value="Heme oxygenase-like"/>
    <property type="match status" value="1"/>
</dbReference>
<reference evidence="1" key="1">
    <citation type="submission" date="2020-09" db="EMBL/GenBank/DDBJ databases">
        <authorList>
            <person name="Kikuchi T."/>
        </authorList>
    </citation>
    <scope>NUCLEOTIDE SEQUENCE</scope>
    <source>
        <strain evidence="1">SH1</strain>
    </source>
</reference>
<dbReference type="AlphaFoldDB" id="A0A811LCC7"/>
<evidence type="ECO:0008006" key="3">
    <source>
        <dbReference type="Google" id="ProtNLM"/>
    </source>
</evidence>
<dbReference type="OrthoDB" id="5814146at2759"/>
<protein>
    <recommendedName>
        <fullName evidence="3">DUF3050 domain-containing protein</fullName>
    </recommendedName>
</protein>
<dbReference type="Pfam" id="PF11251">
    <property type="entry name" value="DUF3050"/>
    <property type="match status" value="1"/>
</dbReference>
<dbReference type="InterPro" id="IPR016084">
    <property type="entry name" value="Haem_Oase-like_multi-hlx"/>
</dbReference>
<organism evidence="1 2">
    <name type="scientific">Bursaphelenchus okinawaensis</name>
    <dbReference type="NCBI Taxonomy" id="465554"/>
    <lineage>
        <taxon>Eukaryota</taxon>
        <taxon>Metazoa</taxon>
        <taxon>Ecdysozoa</taxon>
        <taxon>Nematoda</taxon>
        <taxon>Chromadorea</taxon>
        <taxon>Rhabditida</taxon>
        <taxon>Tylenchina</taxon>
        <taxon>Tylenchomorpha</taxon>
        <taxon>Aphelenchoidea</taxon>
        <taxon>Aphelenchoididae</taxon>
        <taxon>Bursaphelenchus</taxon>
    </lineage>
</organism>